<gene>
    <name evidence="7" type="ORF">UFOPK1874_00015</name>
</gene>
<dbReference type="AlphaFoldDB" id="A0A6J6GTZ8"/>
<dbReference type="GO" id="GO:0005737">
    <property type="term" value="C:cytoplasm"/>
    <property type="evidence" value="ECO:0007669"/>
    <property type="project" value="TreeGrafter"/>
</dbReference>
<dbReference type="InterPro" id="IPR042098">
    <property type="entry name" value="TauD-like_sf"/>
</dbReference>
<dbReference type="GO" id="GO:0046872">
    <property type="term" value="F:metal ion binding"/>
    <property type="evidence" value="ECO:0007669"/>
    <property type="project" value="UniProtKB-KW"/>
</dbReference>
<evidence type="ECO:0000256" key="1">
    <source>
        <dbReference type="ARBA" id="ARBA00005896"/>
    </source>
</evidence>
<evidence type="ECO:0000256" key="5">
    <source>
        <dbReference type="ARBA" id="ARBA00023004"/>
    </source>
</evidence>
<feature type="domain" description="TauD/TfdA-like" evidence="6">
    <location>
        <begin position="29"/>
        <end position="285"/>
    </location>
</feature>
<accession>A0A6J6GTZ8</accession>
<keyword evidence="3" id="KW-0223">Dioxygenase</keyword>
<dbReference type="Pfam" id="PF02668">
    <property type="entry name" value="TauD"/>
    <property type="match status" value="1"/>
</dbReference>
<keyword evidence="2" id="KW-0479">Metal-binding</keyword>
<name>A0A6J6GTZ8_9ZZZZ</name>
<protein>
    <submittedName>
        <fullName evidence="7">Unannotated protein</fullName>
    </submittedName>
</protein>
<evidence type="ECO:0000256" key="3">
    <source>
        <dbReference type="ARBA" id="ARBA00022964"/>
    </source>
</evidence>
<dbReference type="GO" id="GO:0000908">
    <property type="term" value="F:taurine dioxygenase activity"/>
    <property type="evidence" value="ECO:0007669"/>
    <property type="project" value="TreeGrafter"/>
</dbReference>
<dbReference type="FunFam" id="3.60.130.10:FF:000007">
    <property type="entry name" value="Alpha-ketoglutarate-dependent taurine dioxygenase"/>
    <property type="match status" value="1"/>
</dbReference>
<dbReference type="Gene3D" id="3.60.130.10">
    <property type="entry name" value="Clavaminate synthase-like"/>
    <property type="match status" value="1"/>
</dbReference>
<keyword evidence="5" id="KW-0408">Iron</keyword>
<dbReference type="InterPro" id="IPR051323">
    <property type="entry name" value="AtsK-like"/>
</dbReference>
<reference evidence="7" key="1">
    <citation type="submission" date="2020-05" db="EMBL/GenBank/DDBJ databases">
        <authorList>
            <person name="Chiriac C."/>
            <person name="Salcher M."/>
            <person name="Ghai R."/>
            <person name="Kavagutti S V."/>
        </authorList>
    </citation>
    <scope>NUCLEOTIDE SEQUENCE</scope>
</reference>
<evidence type="ECO:0000256" key="4">
    <source>
        <dbReference type="ARBA" id="ARBA00023002"/>
    </source>
</evidence>
<evidence type="ECO:0000259" key="6">
    <source>
        <dbReference type="Pfam" id="PF02668"/>
    </source>
</evidence>
<dbReference type="GO" id="GO:0006790">
    <property type="term" value="P:sulfur compound metabolic process"/>
    <property type="evidence" value="ECO:0007669"/>
    <property type="project" value="TreeGrafter"/>
</dbReference>
<dbReference type="SUPFAM" id="SSF51197">
    <property type="entry name" value="Clavaminate synthase-like"/>
    <property type="match status" value="1"/>
</dbReference>
<organism evidence="7">
    <name type="scientific">freshwater metagenome</name>
    <dbReference type="NCBI Taxonomy" id="449393"/>
    <lineage>
        <taxon>unclassified sequences</taxon>
        <taxon>metagenomes</taxon>
        <taxon>ecological metagenomes</taxon>
    </lineage>
</organism>
<evidence type="ECO:0000256" key="2">
    <source>
        <dbReference type="ARBA" id="ARBA00022723"/>
    </source>
</evidence>
<sequence length="292" mass="32888">MSDVVKPKRGGPRSTVDWTESQPYKRISVTKVSPALGAVVSGVQLADVDDETYAEIRRALNENCVIFFRDQHMTPEQHIAFGRRFGDLDIHPAAANSAGFEEILVISADENSNRANGEAWHSDVSCEPQPPMGSILYIKEIPPVGGDTLFASMYAAYDALSDRMKEYLHGLVAVHDGNHVYKGLYQGVADKPSYPMAKHPIVRTHPETGRLCLFVNRSFTTHIVGIPKDESDAILGYLFDHVEHPNFQTRFVWEANSIAFWDNRCAQHRAIWDYWPHRRYGHRVTVKGDTPV</sequence>
<dbReference type="PANTHER" id="PTHR30468">
    <property type="entry name" value="ALPHA-KETOGLUTARATE-DEPENDENT SULFONATE DIOXYGENASE"/>
    <property type="match status" value="1"/>
</dbReference>
<keyword evidence="4" id="KW-0560">Oxidoreductase</keyword>
<dbReference type="PANTHER" id="PTHR30468:SF1">
    <property type="entry name" value="ALPHA-KETOGLUTARATE-DEPENDENT SULFONATE DIOXYGENASE"/>
    <property type="match status" value="1"/>
</dbReference>
<dbReference type="InterPro" id="IPR003819">
    <property type="entry name" value="TauD/TfdA-like"/>
</dbReference>
<dbReference type="EMBL" id="CAEZUX010000001">
    <property type="protein sequence ID" value="CAB4604842.1"/>
    <property type="molecule type" value="Genomic_DNA"/>
</dbReference>
<proteinExistence type="inferred from homology"/>
<comment type="similarity">
    <text evidence="1">Belongs to the TfdA dioxygenase family.</text>
</comment>
<evidence type="ECO:0000313" key="7">
    <source>
        <dbReference type="EMBL" id="CAB4604842.1"/>
    </source>
</evidence>